<keyword evidence="4" id="KW-0863">Zinc-finger</keyword>
<feature type="domain" description="Helicase ATP-binding" evidence="10">
    <location>
        <begin position="413"/>
        <end position="616"/>
    </location>
</feature>
<dbReference type="Gene3D" id="3.30.40.10">
    <property type="entry name" value="Zinc/RING finger domain, C3HC4 (zinc finger)"/>
    <property type="match status" value="1"/>
</dbReference>
<evidence type="ECO:0000256" key="4">
    <source>
        <dbReference type="ARBA" id="ARBA00022771"/>
    </source>
</evidence>
<dbReference type="InterPro" id="IPR038718">
    <property type="entry name" value="SNF2-like_sf"/>
</dbReference>
<dbReference type="GO" id="GO:0008270">
    <property type="term" value="F:zinc ion binding"/>
    <property type="evidence" value="ECO:0007669"/>
    <property type="project" value="UniProtKB-KW"/>
</dbReference>
<reference evidence="12 13" key="1">
    <citation type="submission" date="2017-06" db="EMBL/GenBank/DDBJ databases">
        <title>Comparative genomic analysis of Ambrosia Fusariam Clade fungi.</title>
        <authorList>
            <person name="Stajich J.E."/>
            <person name="Carrillo J."/>
            <person name="Kijimoto T."/>
            <person name="Eskalen A."/>
            <person name="O'Donnell K."/>
            <person name="Kasson M."/>
        </authorList>
    </citation>
    <scope>NUCLEOTIDE SEQUENCE [LARGE SCALE GENOMIC DNA]</scope>
    <source>
        <strain evidence="12">UCR3666</strain>
    </source>
</reference>
<dbReference type="InterPro" id="IPR027417">
    <property type="entry name" value="P-loop_NTPase"/>
</dbReference>
<feature type="region of interest" description="Disordered" evidence="9">
    <location>
        <begin position="216"/>
        <end position="305"/>
    </location>
</feature>
<evidence type="ECO:0000256" key="6">
    <source>
        <dbReference type="ARBA" id="ARBA00022806"/>
    </source>
</evidence>
<evidence type="ECO:0000256" key="1">
    <source>
        <dbReference type="ARBA" id="ARBA00007025"/>
    </source>
</evidence>
<name>A0A3M2RWR0_9HYPO</name>
<keyword evidence="6" id="KW-0347">Helicase</keyword>
<keyword evidence="8" id="KW-0067">ATP-binding</keyword>
<keyword evidence="5" id="KW-0378">Hydrolase</keyword>
<dbReference type="GO" id="GO:0004386">
    <property type="term" value="F:helicase activity"/>
    <property type="evidence" value="ECO:0007669"/>
    <property type="project" value="UniProtKB-KW"/>
</dbReference>
<evidence type="ECO:0000313" key="13">
    <source>
        <dbReference type="Proteomes" id="UP000277212"/>
    </source>
</evidence>
<dbReference type="InterPro" id="IPR050628">
    <property type="entry name" value="SNF2_RAD54_helicase_TF"/>
</dbReference>
<comment type="caution">
    <text evidence="12">The sequence shown here is derived from an EMBL/GenBank/DDBJ whole genome shotgun (WGS) entry which is preliminary data.</text>
</comment>
<sequence>MDTNPSPGDAPPIPGPGADASTPLVARPLFQEETSIAPTVTEPWVPLHQGPSESTEAQPTGIDSDLPHVPKDIPEENLPKLQDQMKQERPKTRTTQASVKNEESVDNYFSDMGEGSHSTPQDGLGDVEMVDSTANDADDSEVEDNDENDSDFHSQSDSYSDNSEKAGRRGKHRRPKAGTAPPSQALGFLQTIETLRDQLLAKKKIQGLTGDEPQMLEQLEKQLSEAQSQLGQGLAIKKEETTQKKKKKERRRPVKTAREYWQRELEEEAEREAEQEEKKRKCEEEAEGSNKARKTAAESHLKQSTKNLAGSARASMLHSLGDMNRSVQDGNLPTMGAIQARTHGDQMKQIMKAIPEGCDTRRAKTQKKDVEQAKSSFGFRKVEAVDGTWKLKGMNTGLMSQQIVASAWMAKREAQNLHPAGGLLADDMGLGKTITTLACIVGHPPEKEDRDEFSRATLVVVNNNQDAQQWSSQVERHCNPKFFAKTNIYSKKIPWKVEQWSRRNIVQVYNTLNQIATYKELVAQFPKKEVIQSLKQKWADNSAGFERALQRDLGPLFKINWYRVVLDEAHTIKNRATSTTLACWQLSAKFRWVVSGTPISNSVEGKFQREIHFYPYLKFLGCNFTVNLKRFKAEYLDGPTSNANFEALVSLVMYRRKQEEAFLGRRIVNLPDSHTQDLWVPLDDYEMAMMRAMDNRYEKEEKDKKGQLAAEKNYEEEEESEPEDTEKVHGTANEEEEDEDKAQDDTDKPKSVTTIRWKRFMRLRQAVSHPLNLEKFLRESNREEEIQMATERLQEEAEAIQKDADKAEAHAEQLAQDKAGREKFSVGAHQMKTLYKNWFGGPEEMAKLRTLAANENEAREVTCSLCNRATPPVKPTRGANCEHIFCGKCIVVRVSKASGPVKYEFDCPVPECPAKLAVGEDLKTPACIRAEVDFAKELKVFKEPGKDSIGTKWSGDRDGCTSFFLATSGRDDIDYGPVKMPLGSKVKATMEVILTWVKEAPEDKMIVFVEFTRTAKAIGCILEKMGLNFLYYNRTANAKQKEKALREFRENPEQKIFLASMKCGGQALDLPVANRVIIVDLWFNKTVEQQAFKRVHRIGQKKETHLVRILARGSIDERLYILQKAKEVIVNRALQDDGHLIAFSEGQSLRWLFSDESEEGVVQGLDAEVRGKKDKTKLKKEA</sequence>
<dbReference type="SUPFAM" id="SSF57850">
    <property type="entry name" value="RING/U-box"/>
    <property type="match status" value="1"/>
</dbReference>
<keyword evidence="13" id="KW-1185">Reference proteome</keyword>
<dbReference type="CDD" id="cd18008">
    <property type="entry name" value="DEXDc_SHPRH-like"/>
    <property type="match status" value="1"/>
</dbReference>
<evidence type="ECO:0000256" key="5">
    <source>
        <dbReference type="ARBA" id="ARBA00022801"/>
    </source>
</evidence>
<feature type="compositionally biased region" description="Acidic residues" evidence="9">
    <location>
        <begin position="136"/>
        <end position="149"/>
    </location>
</feature>
<feature type="compositionally biased region" description="Basic and acidic residues" evidence="9">
    <location>
        <begin position="65"/>
        <end position="91"/>
    </location>
</feature>
<feature type="domain" description="Helicase C-terminal" evidence="11">
    <location>
        <begin position="989"/>
        <end position="1149"/>
    </location>
</feature>
<evidence type="ECO:0000256" key="9">
    <source>
        <dbReference type="SAM" id="MobiDB-lite"/>
    </source>
</evidence>
<dbReference type="PROSITE" id="PS51192">
    <property type="entry name" value="HELICASE_ATP_BIND_1"/>
    <property type="match status" value="1"/>
</dbReference>
<dbReference type="Gene3D" id="3.40.50.10810">
    <property type="entry name" value="Tandem AAA-ATPase domain"/>
    <property type="match status" value="1"/>
</dbReference>
<protein>
    <submittedName>
        <fullName evidence="12">Uncharacterized protein</fullName>
    </submittedName>
</protein>
<dbReference type="EMBL" id="NKUJ01000247">
    <property type="protein sequence ID" value="RMJ09325.1"/>
    <property type="molecule type" value="Genomic_DNA"/>
</dbReference>
<dbReference type="PANTHER" id="PTHR45626">
    <property type="entry name" value="TRANSCRIPTION TERMINATION FACTOR 2-RELATED"/>
    <property type="match status" value="1"/>
</dbReference>
<evidence type="ECO:0000256" key="2">
    <source>
        <dbReference type="ARBA" id="ARBA00022723"/>
    </source>
</evidence>
<dbReference type="PANTHER" id="PTHR45626:SF17">
    <property type="entry name" value="HELICASE-LIKE TRANSCRIPTION FACTOR"/>
    <property type="match status" value="1"/>
</dbReference>
<dbReference type="InterPro" id="IPR017907">
    <property type="entry name" value="Znf_RING_CS"/>
</dbReference>
<dbReference type="InterPro" id="IPR049730">
    <property type="entry name" value="SNF2/RAD54-like_C"/>
</dbReference>
<organism evidence="12 13">
    <name type="scientific">Fusarium kuroshium</name>
    <dbReference type="NCBI Taxonomy" id="2010991"/>
    <lineage>
        <taxon>Eukaryota</taxon>
        <taxon>Fungi</taxon>
        <taxon>Dikarya</taxon>
        <taxon>Ascomycota</taxon>
        <taxon>Pezizomycotina</taxon>
        <taxon>Sordariomycetes</taxon>
        <taxon>Hypocreomycetidae</taxon>
        <taxon>Hypocreales</taxon>
        <taxon>Nectriaceae</taxon>
        <taxon>Fusarium</taxon>
        <taxon>Fusarium solani species complex</taxon>
    </lineage>
</organism>
<dbReference type="SMART" id="SM00487">
    <property type="entry name" value="DEXDc"/>
    <property type="match status" value="1"/>
</dbReference>
<dbReference type="GO" id="GO:0016787">
    <property type="term" value="F:hydrolase activity"/>
    <property type="evidence" value="ECO:0007669"/>
    <property type="project" value="UniProtKB-KW"/>
</dbReference>
<dbReference type="InterPro" id="IPR000330">
    <property type="entry name" value="SNF2_N"/>
</dbReference>
<dbReference type="InterPro" id="IPR014001">
    <property type="entry name" value="Helicase_ATP-bd"/>
</dbReference>
<feature type="region of interest" description="Disordered" evidence="9">
    <location>
        <begin position="698"/>
        <end position="750"/>
    </location>
</feature>
<dbReference type="Pfam" id="PF00271">
    <property type="entry name" value="Helicase_C"/>
    <property type="match status" value="1"/>
</dbReference>
<evidence type="ECO:0000256" key="7">
    <source>
        <dbReference type="ARBA" id="ARBA00022833"/>
    </source>
</evidence>
<dbReference type="Gene3D" id="3.40.50.300">
    <property type="entry name" value="P-loop containing nucleotide triphosphate hydrolases"/>
    <property type="match status" value="1"/>
</dbReference>
<dbReference type="OrthoDB" id="448448at2759"/>
<dbReference type="SUPFAM" id="SSF52540">
    <property type="entry name" value="P-loop containing nucleoside triphosphate hydrolases"/>
    <property type="match status" value="2"/>
</dbReference>
<dbReference type="Pfam" id="PF00176">
    <property type="entry name" value="SNF2-rel_dom"/>
    <property type="match status" value="1"/>
</dbReference>
<dbReference type="STRING" id="2010991.A0A3M2RWR0"/>
<dbReference type="CDD" id="cd18793">
    <property type="entry name" value="SF2_C_SNF"/>
    <property type="match status" value="1"/>
</dbReference>
<feature type="compositionally biased region" description="Acidic residues" evidence="9">
    <location>
        <begin position="714"/>
        <end position="724"/>
    </location>
</feature>
<evidence type="ECO:0000259" key="10">
    <source>
        <dbReference type="PROSITE" id="PS51192"/>
    </source>
</evidence>
<dbReference type="SMART" id="SM00490">
    <property type="entry name" value="HELICc"/>
    <property type="match status" value="1"/>
</dbReference>
<dbReference type="GO" id="GO:0005634">
    <property type="term" value="C:nucleus"/>
    <property type="evidence" value="ECO:0007669"/>
    <property type="project" value="TreeGrafter"/>
</dbReference>
<feature type="compositionally biased region" description="Basic residues" evidence="9">
    <location>
        <begin position="244"/>
        <end position="255"/>
    </location>
</feature>
<dbReference type="AlphaFoldDB" id="A0A3M2RWR0"/>
<feature type="region of interest" description="Disordered" evidence="9">
    <location>
        <begin position="1"/>
        <end position="188"/>
    </location>
</feature>
<dbReference type="PROSITE" id="PS51194">
    <property type="entry name" value="HELICASE_CTER"/>
    <property type="match status" value="1"/>
</dbReference>
<dbReference type="Proteomes" id="UP000277212">
    <property type="component" value="Unassembled WGS sequence"/>
</dbReference>
<dbReference type="GO" id="GO:0006281">
    <property type="term" value="P:DNA repair"/>
    <property type="evidence" value="ECO:0007669"/>
    <property type="project" value="TreeGrafter"/>
</dbReference>
<accession>A0A3M2RWR0</accession>
<dbReference type="GO" id="GO:0005524">
    <property type="term" value="F:ATP binding"/>
    <property type="evidence" value="ECO:0007669"/>
    <property type="project" value="UniProtKB-KW"/>
</dbReference>
<keyword evidence="7" id="KW-0862">Zinc</keyword>
<evidence type="ECO:0000313" key="12">
    <source>
        <dbReference type="EMBL" id="RMJ09325.1"/>
    </source>
</evidence>
<feature type="compositionally biased region" description="Acidic residues" evidence="9">
    <location>
        <begin position="733"/>
        <end position="742"/>
    </location>
</feature>
<dbReference type="InterPro" id="IPR013083">
    <property type="entry name" value="Znf_RING/FYVE/PHD"/>
</dbReference>
<proteinExistence type="inferred from homology"/>
<keyword evidence="2" id="KW-0479">Metal-binding</keyword>
<evidence type="ECO:0000259" key="11">
    <source>
        <dbReference type="PROSITE" id="PS51194"/>
    </source>
</evidence>
<feature type="compositionally biased region" description="Acidic residues" evidence="9">
    <location>
        <begin position="265"/>
        <end position="275"/>
    </location>
</feature>
<comment type="similarity">
    <text evidence="1">Belongs to the SNF2/RAD54 helicase family.</text>
</comment>
<gene>
    <name evidence="12" type="ORF">CDV36_011065</name>
</gene>
<feature type="compositionally biased region" description="Basic and acidic residues" evidence="9">
    <location>
        <begin position="799"/>
        <end position="811"/>
    </location>
</feature>
<dbReference type="GO" id="GO:0008094">
    <property type="term" value="F:ATP-dependent activity, acting on DNA"/>
    <property type="evidence" value="ECO:0007669"/>
    <property type="project" value="TreeGrafter"/>
</dbReference>
<feature type="region of interest" description="Disordered" evidence="9">
    <location>
        <begin position="799"/>
        <end position="819"/>
    </location>
</feature>
<dbReference type="InterPro" id="IPR001650">
    <property type="entry name" value="Helicase_C-like"/>
</dbReference>
<evidence type="ECO:0000256" key="3">
    <source>
        <dbReference type="ARBA" id="ARBA00022741"/>
    </source>
</evidence>
<keyword evidence="3" id="KW-0547">Nucleotide-binding</keyword>
<evidence type="ECO:0000256" key="8">
    <source>
        <dbReference type="ARBA" id="ARBA00022840"/>
    </source>
</evidence>
<dbReference type="PROSITE" id="PS00518">
    <property type="entry name" value="ZF_RING_1"/>
    <property type="match status" value="1"/>
</dbReference>